<evidence type="ECO:0000256" key="6">
    <source>
        <dbReference type="ARBA" id="ARBA00023080"/>
    </source>
</evidence>
<dbReference type="FunFam" id="3.90.950.10:FF:000002">
    <property type="entry name" value="Inosine/xanthosine triphosphatase"/>
    <property type="match status" value="1"/>
</dbReference>
<comment type="caution">
    <text evidence="10">Lacks conserved residue(s) required for the propagation of feature annotation.</text>
</comment>
<dbReference type="GO" id="GO:0006772">
    <property type="term" value="P:thiamine metabolic process"/>
    <property type="evidence" value="ECO:0007669"/>
    <property type="project" value="TreeGrafter"/>
</dbReference>
<comment type="similarity">
    <text evidence="10">Belongs to the YjjX NTPase family.</text>
</comment>
<comment type="caution">
    <text evidence="12">The sequence shown here is derived from an EMBL/GenBank/DDBJ whole genome shotgun (WGS) entry which is preliminary data.</text>
</comment>
<dbReference type="GO" id="GO:0009117">
    <property type="term" value="P:nucleotide metabolic process"/>
    <property type="evidence" value="ECO:0007669"/>
    <property type="project" value="UniProtKB-KW"/>
</dbReference>
<comment type="catalytic activity">
    <reaction evidence="8 10">
        <text>ITP + H2O = IDP + phosphate + H(+)</text>
        <dbReference type="Rhea" id="RHEA:28330"/>
        <dbReference type="ChEBI" id="CHEBI:15377"/>
        <dbReference type="ChEBI" id="CHEBI:15378"/>
        <dbReference type="ChEBI" id="CHEBI:43474"/>
        <dbReference type="ChEBI" id="CHEBI:58280"/>
        <dbReference type="ChEBI" id="CHEBI:61402"/>
        <dbReference type="EC" id="3.6.1.73"/>
    </reaction>
</comment>
<evidence type="ECO:0000256" key="8">
    <source>
        <dbReference type="ARBA" id="ARBA00048174"/>
    </source>
</evidence>
<dbReference type="Gene3D" id="3.90.950.10">
    <property type="match status" value="1"/>
</dbReference>
<dbReference type="HAMAP" id="MF_00648">
    <property type="entry name" value="Non_canon_purine_NTPase_YjjX"/>
    <property type="match status" value="1"/>
</dbReference>
<comment type="cofactor">
    <cofactor evidence="1">
        <name>Mn(2+)</name>
        <dbReference type="ChEBI" id="CHEBI:29035"/>
    </cofactor>
</comment>
<comment type="cofactor">
    <cofactor evidence="10">
        <name>Mg(2+)</name>
        <dbReference type="ChEBI" id="CHEBI:18420"/>
    </cofactor>
    <cofactor evidence="10">
        <name>Mn(2+)</name>
        <dbReference type="ChEBI" id="CHEBI:29035"/>
    </cofactor>
    <text evidence="10">Binds 1 divalent metal cation per subunit; can use either Mg(2+) or Mn(2+).</text>
</comment>
<accession>A0A938YSB3</accession>
<feature type="domain" description="Non-canonical purine NTP phosphatase/PRRC1" evidence="11">
    <location>
        <begin position="6"/>
        <end position="170"/>
    </location>
</feature>
<name>A0A938YSB3_9ARCH</name>
<keyword evidence="2 10" id="KW-0479">Metal-binding</keyword>
<protein>
    <recommendedName>
        <fullName evidence="10">Probable inosine/xanthosine triphosphatase</fullName>
        <shortName evidence="10">ITPase/XTPase</shortName>
        <ecNumber evidence="10">3.6.1.73</ecNumber>
    </recommendedName>
    <alternativeName>
        <fullName evidence="10">Non-canonical purine NTP phosphatase</fullName>
    </alternativeName>
    <alternativeName>
        <fullName evidence="10">Non-standard purine NTP phosphatase</fullName>
    </alternativeName>
    <alternativeName>
        <fullName evidence="10">Nucleoside-triphosphate phosphatase</fullName>
        <shortName evidence="10">NTPase</shortName>
    </alternativeName>
</protein>
<keyword evidence="4 10" id="KW-0378">Hydrolase</keyword>
<dbReference type="Proteomes" id="UP000809243">
    <property type="component" value="Unassembled WGS sequence"/>
</dbReference>
<comment type="function">
    <text evidence="10">Phosphatase that hydrolyzes non-canonical purine nucleotides such as XTP and ITP to their respective diphosphate derivatives. Probably excludes non-canonical purines from DNA/RNA precursor pool, thus preventing their incorporation into DNA/RNA and avoiding chromosomal lesions.</text>
</comment>
<dbReference type="InterPro" id="IPR029001">
    <property type="entry name" value="ITPase-like_fam"/>
</dbReference>
<dbReference type="InterPro" id="IPR002786">
    <property type="entry name" value="Non_canon_purine_NTPase"/>
</dbReference>
<evidence type="ECO:0000256" key="4">
    <source>
        <dbReference type="ARBA" id="ARBA00022801"/>
    </source>
</evidence>
<dbReference type="InterPro" id="IPR026533">
    <property type="entry name" value="NTPase/PRRC1"/>
</dbReference>
<dbReference type="NCBIfam" id="TIGR00258">
    <property type="entry name" value="inosine/xanthosine triphosphatase"/>
    <property type="match status" value="1"/>
</dbReference>
<reference evidence="12" key="1">
    <citation type="submission" date="2021-01" db="EMBL/GenBank/DDBJ databases">
        <title>Active Sulfur Cycling in an Early Earth Analoge.</title>
        <authorList>
            <person name="Hahn C.R."/>
            <person name="Youssef N.H."/>
            <person name="Elshahed M."/>
        </authorList>
    </citation>
    <scope>NUCLEOTIDE SEQUENCE</scope>
    <source>
        <strain evidence="12">Zod_Metabat.1151</strain>
    </source>
</reference>
<dbReference type="PANTHER" id="PTHR34699:SF2">
    <property type="entry name" value="NON-CANONICAL PURINE NTP PHOSPHATASE_PRRC1 DOMAIN-CONTAINING PROTEIN"/>
    <property type="match status" value="1"/>
</dbReference>
<dbReference type="GO" id="GO:0046872">
    <property type="term" value="F:metal ion binding"/>
    <property type="evidence" value="ECO:0007669"/>
    <property type="project" value="UniProtKB-KW"/>
</dbReference>
<dbReference type="GO" id="GO:0103023">
    <property type="term" value="F:ITPase activity"/>
    <property type="evidence" value="ECO:0007669"/>
    <property type="project" value="UniProtKB-EC"/>
</dbReference>
<keyword evidence="7 10" id="KW-0464">Manganese</keyword>
<dbReference type="EMBL" id="JAFGDB010000028">
    <property type="protein sequence ID" value="MBN2067152.1"/>
    <property type="molecule type" value="Genomic_DNA"/>
</dbReference>
<keyword evidence="3 10" id="KW-0547">Nucleotide-binding</keyword>
<evidence type="ECO:0000256" key="2">
    <source>
        <dbReference type="ARBA" id="ARBA00022723"/>
    </source>
</evidence>
<evidence type="ECO:0000256" key="10">
    <source>
        <dbReference type="HAMAP-Rule" id="MF_00648"/>
    </source>
</evidence>
<evidence type="ECO:0000256" key="7">
    <source>
        <dbReference type="ARBA" id="ARBA00023211"/>
    </source>
</evidence>
<evidence type="ECO:0000256" key="3">
    <source>
        <dbReference type="ARBA" id="ARBA00022741"/>
    </source>
</evidence>
<evidence type="ECO:0000256" key="1">
    <source>
        <dbReference type="ARBA" id="ARBA00001936"/>
    </source>
</evidence>
<organism evidence="12 13">
    <name type="scientific">Candidatus Iainarchaeum sp</name>
    <dbReference type="NCBI Taxonomy" id="3101447"/>
    <lineage>
        <taxon>Archaea</taxon>
        <taxon>Candidatus Iainarchaeota</taxon>
        <taxon>Candidatus Iainarchaeia</taxon>
        <taxon>Candidatus Iainarchaeales</taxon>
        <taxon>Candidatus Iainarchaeaceae</taxon>
        <taxon>Candidatus Iainarchaeum</taxon>
    </lineage>
</organism>
<keyword evidence="6 10" id="KW-0546">Nucleotide metabolism</keyword>
<dbReference type="SUPFAM" id="SSF52972">
    <property type="entry name" value="ITPase-like"/>
    <property type="match status" value="1"/>
</dbReference>
<evidence type="ECO:0000256" key="9">
    <source>
        <dbReference type="ARBA" id="ARBA00048781"/>
    </source>
</evidence>
<sequence>MLVVVGSRNKAKLKAVESAFMVFGKKAEIKGFSVKTGVPEQPLSLKQTVQGAINRAKNAWEKGEGKCDFSVGIESGLGKVPHTKTGYMDFTANAVFDGKSMHLGLNPCFEYPEKFLEKILKEGKEVSDVALELWGENLRDEQGAIGRLSMGRMPRHRLHEAGLIMALMQVFNKKYYG</sequence>
<evidence type="ECO:0000256" key="5">
    <source>
        <dbReference type="ARBA" id="ARBA00022842"/>
    </source>
</evidence>
<evidence type="ECO:0000313" key="13">
    <source>
        <dbReference type="Proteomes" id="UP000809243"/>
    </source>
</evidence>
<evidence type="ECO:0000313" key="12">
    <source>
        <dbReference type="EMBL" id="MBN2067152.1"/>
    </source>
</evidence>
<dbReference type="Pfam" id="PF01931">
    <property type="entry name" value="NTPase_I-T"/>
    <property type="match status" value="1"/>
</dbReference>
<keyword evidence="5 10" id="KW-0460">Magnesium</keyword>
<gene>
    <name evidence="12" type="primary">yjjX</name>
    <name evidence="12" type="ORF">JW744_01650</name>
</gene>
<dbReference type="AlphaFoldDB" id="A0A938YSB3"/>
<dbReference type="EC" id="3.6.1.73" evidence="10"/>
<evidence type="ECO:0000259" key="11">
    <source>
        <dbReference type="Pfam" id="PF01931"/>
    </source>
</evidence>
<dbReference type="PANTHER" id="PTHR34699">
    <property type="match status" value="1"/>
</dbReference>
<dbReference type="InterPro" id="IPR050299">
    <property type="entry name" value="YjjX_NTPase"/>
</dbReference>
<comment type="catalytic activity">
    <reaction evidence="9 10">
        <text>XTP + H2O = XDP + phosphate + H(+)</text>
        <dbReference type="Rhea" id="RHEA:28406"/>
        <dbReference type="ChEBI" id="CHEBI:15377"/>
        <dbReference type="ChEBI" id="CHEBI:15378"/>
        <dbReference type="ChEBI" id="CHEBI:43474"/>
        <dbReference type="ChEBI" id="CHEBI:59884"/>
        <dbReference type="ChEBI" id="CHEBI:61314"/>
        <dbReference type="EC" id="3.6.1.73"/>
    </reaction>
</comment>
<dbReference type="GO" id="GO:0000166">
    <property type="term" value="F:nucleotide binding"/>
    <property type="evidence" value="ECO:0007669"/>
    <property type="project" value="UniProtKB-KW"/>
</dbReference>
<comment type="subunit">
    <text evidence="10">Homodimer.</text>
</comment>
<proteinExistence type="inferred from homology"/>